<dbReference type="Gene3D" id="3.40.50.2000">
    <property type="entry name" value="Glycogen Phosphorylase B"/>
    <property type="match status" value="2"/>
</dbReference>
<dbReference type="NCBIfam" id="TIGR03087">
    <property type="entry name" value="stp1"/>
    <property type="match status" value="1"/>
</dbReference>
<evidence type="ECO:0000313" key="2">
    <source>
        <dbReference type="Proteomes" id="UP001187221"/>
    </source>
</evidence>
<dbReference type="CDD" id="cd03801">
    <property type="entry name" value="GT4_PimA-like"/>
    <property type="match status" value="1"/>
</dbReference>
<proteinExistence type="predicted"/>
<dbReference type="InterPro" id="IPR017521">
    <property type="entry name" value="Sugar_tfrase_PEP-CTERM_Stp1"/>
</dbReference>
<dbReference type="RefSeq" id="WP_317974203.1">
    <property type="nucleotide sequence ID" value="NZ_BTFW01000001.1"/>
</dbReference>
<sequence length="404" mass="43316">MSEILFLAHRIPFPPDRGDKIRSHHVLRALAAMAPVHVACLADNADDMAHEGELAALAASHCLVRRRASLVGAGLVALVTGQPLSLTAFASGRLARYVRKVLAERPISAIYVFSGQMARYVPARFAGRVVMDFVDVDSAKFAQYARRPTPAAPAYMREAWLLRRFEARVARRATTSLFVSEEEAALFRARLGPRRAAQCDVRAMGNGIDTALFDPAGVAPAPEMTSAGPQIVFTGQMDYPPNVEAAIHFARHVMPLVRGRFPAAQFNVVGRAPARSVCALDGENGVRVTGAVPDVRPWLAGADLVVAPLALARGVQNKVLEAMAMGRPVLLSPQAATGLAGSDGTHFALSPIASEELAARVVRLLSDPRRGQAMGRAARALVCERYGWDRMLAPLPQLLGFGLA</sequence>
<protein>
    <submittedName>
        <fullName evidence="1">TIGR03087 family PEP-CTERM/XrtA system glycosyltransferase</fullName>
    </submittedName>
</protein>
<accession>A0ABQ6P7L6</accession>
<dbReference type="Pfam" id="PF13692">
    <property type="entry name" value="Glyco_trans_1_4"/>
    <property type="match status" value="1"/>
</dbReference>
<dbReference type="PANTHER" id="PTHR45947:SF3">
    <property type="entry name" value="SULFOQUINOVOSYL TRANSFERASE SQD2"/>
    <property type="match status" value="1"/>
</dbReference>
<name>A0ABQ6P7L6_9SPHN</name>
<comment type="caution">
    <text evidence="1">The sequence shown here is derived from an EMBL/GenBank/DDBJ whole genome shotgun (WGS) entry which is preliminary data.</text>
</comment>
<dbReference type="Proteomes" id="UP001187221">
    <property type="component" value="Unassembled WGS sequence"/>
</dbReference>
<evidence type="ECO:0000313" key="1">
    <source>
        <dbReference type="EMBL" id="GMM60404.1"/>
    </source>
</evidence>
<keyword evidence="2" id="KW-1185">Reference proteome</keyword>
<dbReference type="InterPro" id="IPR050194">
    <property type="entry name" value="Glycosyltransferase_grp1"/>
</dbReference>
<dbReference type="EMBL" id="BTFW01000001">
    <property type="protein sequence ID" value="GMM60404.1"/>
    <property type="molecule type" value="Genomic_DNA"/>
</dbReference>
<reference evidence="1 2" key="1">
    <citation type="submission" date="2023-06" db="EMBL/GenBank/DDBJ databases">
        <title>Draft genome sequence of Novosphingobium sp. strain IK01.</title>
        <authorList>
            <person name="Hatamoto M."/>
            <person name="Ikarashi T."/>
            <person name="Yamaguchi T."/>
        </authorList>
    </citation>
    <scope>NUCLEOTIDE SEQUENCE [LARGE SCALE GENOMIC DNA]</scope>
    <source>
        <strain evidence="1 2">IK01</strain>
    </source>
</reference>
<dbReference type="PANTHER" id="PTHR45947">
    <property type="entry name" value="SULFOQUINOVOSYL TRANSFERASE SQD2"/>
    <property type="match status" value="1"/>
</dbReference>
<dbReference type="SUPFAM" id="SSF53756">
    <property type="entry name" value="UDP-Glycosyltransferase/glycogen phosphorylase"/>
    <property type="match status" value="1"/>
</dbReference>
<organism evidence="1 2">
    <name type="scientific">Novosphingobium pituita</name>
    <dbReference type="NCBI Taxonomy" id="3056842"/>
    <lineage>
        <taxon>Bacteria</taxon>
        <taxon>Pseudomonadati</taxon>
        <taxon>Pseudomonadota</taxon>
        <taxon>Alphaproteobacteria</taxon>
        <taxon>Sphingomonadales</taxon>
        <taxon>Sphingomonadaceae</taxon>
        <taxon>Novosphingobium</taxon>
    </lineage>
</organism>
<gene>
    <name evidence="1" type="ORF">NUTIK01_11810</name>
</gene>